<evidence type="ECO:0000256" key="5">
    <source>
        <dbReference type="ARBA" id="ARBA00023284"/>
    </source>
</evidence>
<dbReference type="Gene3D" id="3.90.1280.10">
    <property type="entry name" value="HSP33 redox switch-like"/>
    <property type="match status" value="1"/>
</dbReference>
<dbReference type="Gene3D" id="3.55.30.10">
    <property type="entry name" value="Hsp33 domain"/>
    <property type="match status" value="1"/>
</dbReference>
<keyword evidence="7" id="KW-1185">Reference proteome</keyword>
<reference evidence="6 7" key="1">
    <citation type="submission" date="2016-10" db="EMBL/GenBank/DDBJ databases">
        <authorList>
            <person name="de Groot N.N."/>
        </authorList>
    </citation>
    <scope>NUCLEOTIDE SEQUENCE [LARGE SCALE GENOMIC DNA]</scope>
    <source>
        <strain evidence="6 7">CGMCC 1.7659</strain>
    </source>
</reference>
<evidence type="ECO:0000256" key="3">
    <source>
        <dbReference type="ARBA" id="ARBA00023157"/>
    </source>
</evidence>
<keyword evidence="3" id="KW-1015">Disulfide bond</keyword>
<keyword evidence="4" id="KW-0143">Chaperone</keyword>
<dbReference type="PANTHER" id="PTHR30111">
    <property type="entry name" value="33 KDA CHAPERONIN"/>
    <property type="match status" value="1"/>
</dbReference>
<dbReference type="PIRSF" id="PIRSF005261">
    <property type="entry name" value="Heat_shock_Hsp33"/>
    <property type="match status" value="1"/>
</dbReference>
<evidence type="ECO:0000256" key="4">
    <source>
        <dbReference type="ARBA" id="ARBA00023186"/>
    </source>
</evidence>
<evidence type="ECO:0000313" key="7">
    <source>
        <dbReference type="Proteomes" id="UP000198575"/>
    </source>
</evidence>
<dbReference type="Proteomes" id="UP000198575">
    <property type="component" value="Unassembled WGS sequence"/>
</dbReference>
<sequence length="296" mass="32191">MSDSFDALSTFHLQRAGVRGTVVHLDETWREIRSQASLPDPVAQRLGESLTASALFSGALRFEGSLSIHLRNAGALRLMFAECTHDGRLRGIARMDEEAAHGAVDLRDAGARLAITIENSRTETRYQGLVAVESDSLARAFEGYFERSEQLPTHIMLAAGPAGCAGIMVQKIADANEDSGSSDADAWNRVGHLLATLSERELLELPVETLLLRLFHEEGVVLQPQRPLRFQCSCSRERVLGMIRALGRAEATAALDAHGNARITCEFCNRTYDVDRVDLAAVFASNPSAPGSMSTQ</sequence>
<dbReference type="InterPro" id="IPR023212">
    <property type="entry name" value="Hsp33_helix_hairpin_bin_dom_sf"/>
</dbReference>
<dbReference type="SUPFAM" id="SSF64397">
    <property type="entry name" value="Hsp33 domain"/>
    <property type="match status" value="1"/>
</dbReference>
<dbReference type="Gene3D" id="1.10.287.480">
    <property type="entry name" value="helix hairpin bin"/>
    <property type="match status" value="1"/>
</dbReference>
<dbReference type="CDD" id="cd00498">
    <property type="entry name" value="Hsp33"/>
    <property type="match status" value="1"/>
</dbReference>
<dbReference type="STRING" id="578942.SAMN05216289_10438"/>
<organism evidence="6 7">
    <name type="scientific">Dokdonella immobilis</name>
    <dbReference type="NCBI Taxonomy" id="578942"/>
    <lineage>
        <taxon>Bacteria</taxon>
        <taxon>Pseudomonadati</taxon>
        <taxon>Pseudomonadota</taxon>
        <taxon>Gammaproteobacteria</taxon>
        <taxon>Lysobacterales</taxon>
        <taxon>Rhodanobacteraceae</taxon>
        <taxon>Dokdonella</taxon>
    </lineage>
</organism>
<dbReference type="InterPro" id="IPR000397">
    <property type="entry name" value="Heat_shock_Hsp33"/>
</dbReference>
<dbReference type="EMBL" id="FOVF01000004">
    <property type="protein sequence ID" value="SFN09152.1"/>
    <property type="molecule type" value="Genomic_DNA"/>
</dbReference>
<gene>
    <name evidence="6" type="ORF">SAMN05216289_10438</name>
</gene>
<dbReference type="GO" id="GO:0042026">
    <property type="term" value="P:protein refolding"/>
    <property type="evidence" value="ECO:0007669"/>
    <property type="project" value="TreeGrafter"/>
</dbReference>
<accession>A0A1I4W6Y2</accession>
<dbReference type="OrthoDB" id="9793753at2"/>
<dbReference type="InterPro" id="IPR016154">
    <property type="entry name" value="Heat_shock_Hsp33_C"/>
</dbReference>
<evidence type="ECO:0000256" key="2">
    <source>
        <dbReference type="ARBA" id="ARBA00022833"/>
    </source>
</evidence>
<dbReference type="AlphaFoldDB" id="A0A1I4W6Y2"/>
<keyword evidence="2" id="KW-0862">Zinc</keyword>
<dbReference type="GO" id="GO:0005737">
    <property type="term" value="C:cytoplasm"/>
    <property type="evidence" value="ECO:0007669"/>
    <property type="project" value="InterPro"/>
</dbReference>
<proteinExistence type="predicted"/>
<protein>
    <submittedName>
        <fullName evidence="6">Molecular chaperone Hsp33</fullName>
    </submittedName>
</protein>
<evidence type="ECO:0000256" key="1">
    <source>
        <dbReference type="ARBA" id="ARBA00022490"/>
    </source>
</evidence>
<dbReference type="PANTHER" id="PTHR30111:SF1">
    <property type="entry name" value="33 KDA CHAPERONIN"/>
    <property type="match status" value="1"/>
</dbReference>
<dbReference type="RefSeq" id="WP_092405576.1">
    <property type="nucleotide sequence ID" value="NZ_FOVF01000004.1"/>
</dbReference>
<dbReference type="GO" id="GO:0051082">
    <property type="term" value="F:unfolded protein binding"/>
    <property type="evidence" value="ECO:0007669"/>
    <property type="project" value="InterPro"/>
</dbReference>
<name>A0A1I4W6Y2_9GAMM</name>
<keyword evidence="5" id="KW-0676">Redox-active center</keyword>
<keyword evidence="1" id="KW-0963">Cytoplasm</keyword>
<dbReference type="Pfam" id="PF01430">
    <property type="entry name" value="HSP33"/>
    <property type="match status" value="1"/>
</dbReference>
<dbReference type="GO" id="GO:0044183">
    <property type="term" value="F:protein folding chaperone"/>
    <property type="evidence" value="ECO:0007669"/>
    <property type="project" value="TreeGrafter"/>
</dbReference>
<evidence type="ECO:0000313" key="6">
    <source>
        <dbReference type="EMBL" id="SFN09152.1"/>
    </source>
</evidence>
<dbReference type="InterPro" id="IPR016153">
    <property type="entry name" value="Heat_shock_Hsp33_N"/>
</dbReference>
<dbReference type="SUPFAM" id="SSF118352">
    <property type="entry name" value="HSP33 redox switch-like"/>
    <property type="match status" value="1"/>
</dbReference>